<proteinExistence type="predicted"/>
<dbReference type="EMBL" id="CP011509">
    <property type="protein sequence ID" value="AKJ07068.1"/>
    <property type="molecule type" value="Genomic_DNA"/>
</dbReference>
<dbReference type="AlphaFoldDB" id="A0AAC8QG20"/>
<dbReference type="KEGG" id="age:AA314_08694"/>
<evidence type="ECO:0000313" key="3">
    <source>
        <dbReference type="Proteomes" id="UP000035579"/>
    </source>
</evidence>
<evidence type="ECO:0000256" key="1">
    <source>
        <dbReference type="SAM" id="Phobius"/>
    </source>
</evidence>
<keyword evidence="1" id="KW-1133">Transmembrane helix</keyword>
<keyword evidence="1" id="KW-0472">Membrane</keyword>
<feature type="transmembrane region" description="Helical" evidence="1">
    <location>
        <begin position="20"/>
        <end position="41"/>
    </location>
</feature>
<reference evidence="2 3" key="1">
    <citation type="submission" date="2015-05" db="EMBL/GenBank/DDBJ databases">
        <title>Genome assembly of Archangium gephyra DSM 2261.</title>
        <authorList>
            <person name="Sharma G."/>
            <person name="Subramanian S."/>
        </authorList>
    </citation>
    <scope>NUCLEOTIDE SEQUENCE [LARGE SCALE GENOMIC DNA]</scope>
    <source>
        <strain evidence="2 3">DSM 2261</strain>
    </source>
</reference>
<organism evidence="2 3">
    <name type="scientific">Archangium gephyra</name>
    <dbReference type="NCBI Taxonomy" id="48"/>
    <lineage>
        <taxon>Bacteria</taxon>
        <taxon>Pseudomonadati</taxon>
        <taxon>Myxococcota</taxon>
        <taxon>Myxococcia</taxon>
        <taxon>Myxococcales</taxon>
        <taxon>Cystobacterineae</taxon>
        <taxon>Archangiaceae</taxon>
        <taxon>Archangium</taxon>
    </lineage>
</organism>
<accession>A0AAC8QG20</accession>
<name>A0AAC8QG20_9BACT</name>
<sequence length="42" mass="4330">MTGELHMSFANVTNPDGLELKAVVVVAAGYLVMAAILLSGLL</sequence>
<dbReference type="Proteomes" id="UP000035579">
    <property type="component" value="Chromosome"/>
</dbReference>
<protein>
    <submittedName>
        <fullName evidence="2">Uncharacterized protein</fullName>
    </submittedName>
</protein>
<gene>
    <name evidence="2" type="ORF">AA314_08694</name>
</gene>
<evidence type="ECO:0000313" key="2">
    <source>
        <dbReference type="EMBL" id="AKJ07068.1"/>
    </source>
</evidence>
<keyword evidence="1" id="KW-0812">Transmembrane</keyword>